<comment type="caution">
    <text evidence="2">The sequence shown here is derived from an EMBL/GenBank/DDBJ whole genome shotgun (WGS) entry which is preliminary data.</text>
</comment>
<proteinExistence type="predicted"/>
<organism evidence="2 3">
    <name type="scientific">Collybia nuda</name>
    <dbReference type="NCBI Taxonomy" id="64659"/>
    <lineage>
        <taxon>Eukaryota</taxon>
        <taxon>Fungi</taxon>
        <taxon>Dikarya</taxon>
        <taxon>Basidiomycota</taxon>
        <taxon>Agaricomycotina</taxon>
        <taxon>Agaricomycetes</taxon>
        <taxon>Agaricomycetidae</taxon>
        <taxon>Agaricales</taxon>
        <taxon>Tricholomatineae</taxon>
        <taxon>Clitocybaceae</taxon>
        <taxon>Collybia</taxon>
    </lineage>
</organism>
<feature type="compositionally biased region" description="Polar residues" evidence="1">
    <location>
        <begin position="379"/>
        <end position="388"/>
    </location>
</feature>
<feature type="region of interest" description="Disordered" evidence="1">
    <location>
        <begin position="270"/>
        <end position="388"/>
    </location>
</feature>
<evidence type="ECO:0000256" key="1">
    <source>
        <dbReference type="SAM" id="MobiDB-lite"/>
    </source>
</evidence>
<dbReference type="Proteomes" id="UP000807353">
    <property type="component" value="Unassembled WGS sequence"/>
</dbReference>
<name>A0A9P5Y298_9AGAR</name>
<dbReference type="EMBL" id="MU150276">
    <property type="protein sequence ID" value="KAF9462077.1"/>
    <property type="molecule type" value="Genomic_DNA"/>
</dbReference>
<feature type="compositionally biased region" description="Basic and acidic residues" evidence="1">
    <location>
        <begin position="221"/>
        <end position="246"/>
    </location>
</feature>
<dbReference type="OrthoDB" id="3253137at2759"/>
<gene>
    <name evidence="2" type="ORF">BDZ94DRAFT_1290537</name>
</gene>
<reference evidence="2" key="1">
    <citation type="submission" date="2020-11" db="EMBL/GenBank/DDBJ databases">
        <authorList>
            <consortium name="DOE Joint Genome Institute"/>
            <person name="Ahrendt S."/>
            <person name="Riley R."/>
            <person name="Andreopoulos W."/>
            <person name="Labutti K."/>
            <person name="Pangilinan J."/>
            <person name="Ruiz-Duenas F.J."/>
            <person name="Barrasa J.M."/>
            <person name="Sanchez-Garcia M."/>
            <person name="Camarero S."/>
            <person name="Miyauchi S."/>
            <person name="Serrano A."/>
            <person name="Linde D."/>
            <person name="Babiker R."/>
            <person name="Drula E."/>
            <person name="Ayuso-Fernandez I."/>
            <person name="Pacheco R."/>
            <person name="Padilla G."/>
            <person name="Ferreira P."/>
            <person name="Barriuso J."/>
            <person name="Kellner H."/>
            <person name="Castanera R."/>
            <person name="Alfaro M."/>
            <person name="Ramirez L."/>
            <person name="Pisabarro A.G."/>
            <person name="Kuo A."/>
            <person name="Tritt A."/>
            <person name="Lipzen A."/>
            <person name="He G."/>
            <person name="Yan M."/>
            <person name="Ng V."/>
            <person name="Cullen D."/>
            <person name="Martin F."/>
            <person name="Rosso M.-N."/>
            <person name="Henrissat B."/>
            <person name="Hibbett D."/>
            <person name="Martinez A.T."/>
            <person name="Grigoriev I.V."/>
        </authorList>
    </citation>
    <scope>NUCLEOTIDE SEQUENCE</scope>
    <source>
        <strain evidence="2">CBS 247.69</strain>
    </source>
</reference>
<feature type="region of interest" description="Disordered" evidence="1">
    <location>
        <begin position="163"/>
        <end position="255"/>
    </location>
</feature>
<evidence type="ECO:0000313" key="3">
    <source>
        <dbReference type="Proteomes" id="UP000807353"/>
    </source>
</evidence>
<evidence type="ECO:0000313" key="2">
    <source>
        <dbReference type="EMBL" id="KAF9462077.1"/>
    </source>
</evidence>
<accession>A0A9P5Y298</accession>
<dbReference type="AlphaFoldDB" id="A0A9P5Y298"/>
<protein>
    <submittedName>
        <fullName evidence="2">Uncharacterized protein</fullName>
    </submittedName>
</protein>
<sequence>MGKWTPDYLDDVLHSKIKNLVSGSISRSSLEKTEPTISYENFVNDLDIGDSFTTSLVDILVKELAERRTRPNLNDRRLIADRSAKSLRLLATPLRVYRDRSLGRFHPTRRSANLTEYLTAPPSEMDMEEDEDIFERMLDNGTLEGARTNSDLYDAYTNHGVQSARVEASPSPTIEEVQAAVSSRPPPGRSGPWSMPPAASLAISSNGLTRQQSIRRPSRSRTVDFNDFTHRRRSSIRETRGTEAPDIRVGPWSRNSESTRRFFPFSRTRRHESSENFPWSDGADTLSADASEDGPVIYPSPSSPAWFTFTPPPQASTSSTQEVPDAETSDERAFVSGARIRRRLRSVDPVSSHPAPPVSVRPVSPTNEPTGDASAYPTPGSTDNENAT</sequence>
<keyword evidence="3" id="KW-1185">Reference proteome</keyword>